<keyword evidence="3" id="KW-1185">Reference proteome</keyword>
<name>A0A7C8I8Y2_9PLEO</name>
<proteinExistence type="predicted"/>
<dbReference type="Proteomes" id="UP000481861">
    <property type="component" value="Unassembled WGS sequence"/>
</dbReference>
<evidence type="ECO:0000313" key="3">
    <source>
        <dbReference type="Proteomes" id="UP000481861"/>
    </source>
</evidence>
<dbReference type="AlphaFoldDB" id="A0A7C8I8Y2"/>
<sequence length="131" mass="13740">MAWAGARAGAWVPYAIGWRLGGGAGFADAGHQPTTSTGTRIETTHPTPFTAARHSRQTPPPPPFTVARLHIARSTVPSHQPLSTACTGRTANKAVCRTANLRVTPPPPHETPSKVLHPTLAAEPGLPQPPL</sequence>
<evidence type="ECO:0000313" key="2">
    <source>
        <dbReference type="EMBL" id="KAF2870253.1"/>
    </source>
</evidence>
<accession>A0A7C8I8Y2</accession>
<gene>
    <name evidence="2" type="ORF">BDV95DRAFT_608254</name>
</gene>
<feature type="region of interest" description="Disordered" evidence="1">
    <location>
        <begin position="101"/>
        <end position="131"/>
    </location>
</feature>
<protein>
    <submittedName>
        <fullName evidence="2">Uncharacterized protein</fullName>
    </submittedName>
</protein>
<comment type="caution">
    <text evidence="2">The sequence shown here is derived from an EMBL/GenBank/DDBJ whole genome shotgun (WGS) entry which is preliminary data.</text>
</comment>
<organism evidence="2 3">
    <name type="scientific">Massariosphaeria phaeospora</name>
    <dbReference type="NCBI Taxonomy" id="100035"/>
    <lineage>
        <taxon>Eukaryota</taxon>
        <taxon>Fungi</taxon>
        <taxon>Dikarya</taxon>
        <taxon>Ascomycota</taxon>
        <taxon>Pezizomycotina</taxon>
        <taxon>Dothideomycetes</taxon>
        <taxon>Pleosporomycetidae</taxon>
        <taxon>Pleosporales</taxon>
        <taxon>Pleosporales incertae sedis</taxon>
        <taxon>Massariosphaeria</taxon>
    </lineage>
</organism>
<reference evidence="2 3" key="1">
    <citation type="submission" date="2020-01" db="EMBL/GenBank/DDBJ databases">
        <authorList>
            <consortium name="DOE Joint Genome Institute"/>
            <person name="Haridas S."/>
            <person name="Albert R."/>
            <person name="Binder M."/>
            <person name="Bloem J."/>
            <person name="Labutti K."/>
            <person name="Salamov A."/>
            <person name="Andreopoulos B."/>
            <person name="Baker S.E."/>
            <person name="Barry K."/>
            <person name="Bills G."/>
            <person name="Bluhm B.H."/>
            <person name="Cannon C."/>
            <person name="Castanera R."/>
            <person name="Culley D.E."/>
            <person name="Daum C."/>
            <person name="Ezra D."/>
            <person name="Gonzalez J.B."/>
            <person name="Henrissat B."/>
            <person name="Kuo A."/>
            <person name="Liang C."/>
            <person name="Lipzen A."/>
            <person name="Lutzoni F."/>
            <person name="Magnuson J."/>
            <person name="Mondo S."/>
            <person name="Nolan M."/>
            <person name="Ohm R."/>
            <person name="Pangilinan J."/>
            <person name="Park H.-J.H."/>
            <person name="Ramirez L."/>
            <person name="Alfaro M."/>
            <person name="Sun H."/>
            <person name="Tritt A."/>
            <person name="Yoshinaga Y."/>
            <person name="Zwiers L.-H.L."/>
            <person name="Turgeon B.G."/>
            <person name="Goodwin S.B."/>
            <person name="Spatafora J.W."/>
            <person name="Crous P.W."/>
            <person name="Grigoriev I.V."/>
        </authorList>
    </citation>
    <scope>NUCLEOTIDE SEQUENCE [LARGE SCALE GENOMIC DNA]</scope>
    <source>
        <strain evidence="2 3">CBS 611.86</strain>
    </source>
</reference>
<evidence type="ECO:0000256" key="1">
    <source>
        <dbReference type="SAM" id="MobiDB-lite"/>
    </source>
</evidence>
<dbReference type="EMBL" id="JAADJZ010000014">
    <property type="protein sequence ID" value="KAF2870253.1"/>
    <property type="molecule type" value="Genomic_DNA"/>
</dbReference>
<feature type="compositionally biased region" description="Polar residues" evidence="1">
    <location>
        <begin position="32"/>
        <end position="47"/>
    </location>
</feature>
<feature type="region of interest" description="Disordered" evidence="1">
    <location>
        <begin position="28"/>
        <end position="63"/>
    </location>
</feature>